<sequence>MSIISNDDHPNWLRQIKADLHNFLQHANKTNASNRLMLSIIKLSPQIEAHRWAFDRNSTLNPVKFEEIFKEIYEGSNGPDLFQRLLDNLQGIVNSGEVDSITAIDALNKLIATIKANMRGTYFQAVGTTHFANSVLRNYLWKLLKKIPAIGDFLDAVGETLEEMDGEMSDIHKKVRIQLQKHSMGNFEALEYQSHKALENESSSQEKS</sequence>
<organism evidence="1 2">
    <name type="scientific">Zhongshania marina</name>
    <dbReference type="NCBI Taxonomy" id="2304603"/>
    <lineage>
        <taxon>Bacteria</taxon>
        <taxon>Pseudomonadati</taxon>
        <taxon>Pseudomonadota</taxon>
        <taxon>Gammaproteobacteria</taxon>
        <taxon>Cellvibrionales</taxon>
        <taxon>Spongiibacteraceae</taxon>
        <taxon>Zhongshania</taxon>
    </lineage>
</organism>
<dbReference type="EMBL" id="RHGB01000010">
    <property type="protein sequence ID" value="RNL63556.1"/>
    <property type="molecule type" value="Genomic_DNA"/>
</dbReference>
<keyword evidence="2" id="KW-1185">Reference proteome</keyword>
<proteinExistence type="predicted"/>
<evidence type="ECO:0000313" key="2">
    <source>
        <dbReference type="Proteomes" id="UP000274695"/>
    </source>
</evidence>
<evidence type="ECO:0000313" key="1">
    <source>
        <dbReference type="EMBL" id="RNL63556.1"/>
    </source>
</evidence>
<name>A0ABX9W258_9GAMM</name>
<comment type="caution">
    <text evidence="1">The sequence shown here is derived from an EMBL/GenBank/DDBJ whole genome shotgun (WGS) entry which is preliminary data.</text>
</comment>
<evidence type="ECO:0008006" key="3">
    <source>
        <dbReference type="Google" id="ProtNLM"/>
    </source>
</evidence>
<dbReference type="Proteomes" id="UP000274695">
    <property type="component" value="Unassembled WGS sequence"/>
</dbReference>
<dbReference type="RefSeq" id="WP_123182602.1">
    <property type="nucleotide sequence ID" value="NZ_RHGB01000010.1"/>
</dbReference>
<reference evidence="1 2" key="1">
    <citation type="submission" date="2018-10" db="EMBL/GenBank/DDBJ databases">
        <title>Draft genome sequence of Zhongshania sp. DSW25-10.</title>
        <authorList>
            <person name="Oh J."/>
        </authorList>
    </citation>
    <scope>NUCLEOTIDE SEQUENCE [LARGE SCALE GENOMIC DNA]</scope>
    <source>
        <strain evidence="1 2">DSW25-10</strain>
    </source>
</reference>
<gene>
    <name evidence="1" type="ORF">D0911_10670</name>
</gene>
<accession>A0ABX9W258</accession>
<protein>
    <recommendedName>
        <fullName evidence="3">RsbT co-antagonist protein rsbRD N-terminal domain-containing protein</fullName>
    </recommendedName>
</protein>